<protein>
    <submittedName>
        <fullName evidence="2">Ubiquinone biosynthesis methyltransferase UbiE</fullName>
    </submittedName>
</protein>
<dbReference type="SUPFAM" id="SSF53335">
    <property type="entry name" value="S-adenosyl-L-methionine-dependent methyltransferases"/>
    <property type="match status" value="1"/>
</dbReference>
<dbReference type="EMBL" id="LJJB01000007">
    <property type="protein sequence ID" value="KQL48443.1"/>
    <property type="molecule type" value="Genomic_DNA"/>
</dbReference>
<feature type="domain" description="Methyltransferase type 11" evidence="1">
    <location>
        <begin position="49"/>
        <end position="142"/>
    </location>
</feature>
<dbReference type="CDD" id="cd02440">
    <property type="entry name" value="AdoMet_MTases"/>
    <property type="match status" value="1"/>
</dbReference>
<keyword evidence="2" id="KW-0489">Methyltransferase</keyword>
<proteinExistence type="predicted"/>
<dbReference type="Gene3D" id="3.40.50.150">
    <property type="entry name" value="Vaccinia Virus protein VP39"/>
    <property type="match status" value="1"/>
</dbReference>
<comment type="caution">
    <text evidence="2">The sequence shown here is derived from an EMBL/GenBank/DDBJ whole genome shotgun (WGS) entry which is preliminary data.</text>
</comment>
<gene>
    <name evidence="2" type="ORF">AN963_01125</name>
</gene>
<sequence>MKHVIMDAYSKLSRDYEKNVDTESGYNAYYERPAMLKQLPEDMSGLAALDAGCAAGWYTEQLFHRGAQVTAIDLSPEMIEATRRRVGEKANLLAHDLNDPLPFADESFHLIISSLTLHYIENLARPLHEFHRVLRPGGQLLFSVHHPFMDFTLFQRPDYFTHEWLIDNWIKKEAGEVEVAIFRRPLHDIINQTTAAFTLDRIIEPQAVPAFLEKLPDSRKSYDHLMTHPHFLIVHAHKSQSPTQERNR</sequence>
<evidence type="ECO:0000313" key="2">
    <source>
        <dbReference type="EMBL" id="KQL48443.1"/>
    </source>
</evidence>
<dbReference type="GO" id="GO:0032259">
    <property type="term" value="P:methylation"/>
    <property type="evidence" value="ECO:0007669"/>
    <property type="project" value="UniProtKB-KW"/>
</dbReference>
<evidence type="ECO:0000313" key="3">
    <source>
        <dbReference type="Proteomes" id="UP000051063"/>
    </source>
</evidence>
<accession>A0ABR5NA77</accession>
<dbReference type="InterPro" id="IPR029063">
    <property type="entry name" value="SAM-dependent_MTases_sf"/>
</dbReference>
<evidence type="ECO:0000259" key="1">
    <source>
        <dbReference type="Pfam" id="PF08241"/>
    </source>
</evidence>
<dbReference type="Pfam" id="PF08241">
    <property type="entry name" value="Methyltransf_11"/>
    <property type="match status" value="1"/>
</dbReference>
<reference evidence="2 3" key="1">
    <citation type="submission" date="2015-09" db="EMBL/GenBank/DDBJ databases">
        <title>Genome sequencing project for genomic taxonomy and phylogenomics of Bacillus-like bacteria.</title>
        <authorList>
            <person name="Liu B."/>
            <person name="Wang J."/>
            <person name="Zhu Y."/>
            <person name="Liu G."/>
            <person name="Chen Q."/>
            <person name="Chen Z."/>
            <person name="Lan J."/>
            <person name="Che J."/>
            <person name="Ge C."/>
            <person name="Shi H."/>
            <person name="Pan Z."/>
            <person name="Liu X."/>
        </authorList>
    </citation>
    <scope>NUCLEOTIDE SEQUENCE [LARGE SCALE GENOMIC DNA]</scope>
    <source>
        <strain evidence="2 3">DSM 8552</strain>
    </source>
</reference>
<dbReference type="PANTHER" id="PTHR42912">
    <property type="entry name" value="METHYLTRANSFERASE"/>
    <property type="match status" value="1"/>
</dbReference>
<name>A0ABR5NA77_BRECH</name>
<organism evidence="2 3">
    <name type="scientific">Brevibacillus choshinensis</name>
    <dbReference type="NCBI Taxonomy" id="54911"/>
    <lineage>
        <taxon>Bacteria</taxon>
        <taxon>Bacillati</taxon>
        <taxon>Bacillota</taxon>
        <taxon>Bacilli</taxon>
        <taxon>Bacillales</taxon>
        <taxon>Paenibacillaceae</taxon>
        <taxon>Brevibacillus</taxon>
    </lineage>
</organism>
<dbReference type="InterPro" id="IPR013216">
    <property type="entry name" value="Methyltransf_11"/>
</dbReference>
<keyword evidence="3" id="KW-1185">Reference proteome</keyword>
<dbReference type="GO" id="GO:0008168">
    <property type="term" value="F:methyltransferase activity"/>
    <property type="evidence" value="ECO:0007669"/>
    <property type="project" value="UniProtKB-KW"/>
</dbReference>
<keyword evidence="2" id="KW-0808">Transferase</keyword>
<dbReference type="Proteomes" id="UP000051063">
    <property type="component" value="Unassembled WGS sequence"/>
</dbReference>
<dbReference type="RefSeq" id="WP_055742727.1">
    <property type="nucleotide sequence ID" value="NZ_LJJB01000007.1"/>
</dbReference>
<dbReference type="InterPro" id="IPR050508">
    <property type="entry name" value="Methyltransf_Superfamily"/>
</dbReference>
<keyword evidence="2" id="KW-0830">Ubiquinone</keyword>